<dbReference type="PATRIC" id="fig|797473.3.peg.2253"/>
<dbReference type="AlphaFoldDB" id="G9ZJ02"/>
<proteinExistence type="inferred from homology"/>
<comment type="function">
    <text evidence="2">One of several proteins that assist in the late maturation steps of the functional core of the 30S ribosomal subunit. Associates with free 30S ribosomal subunits (but not with 30S subunits that are part of 70S ribosomes or polysomes). Required for efficient processing of 16S rRNA. May interact with the 5'-terminal helix region of 16S rRNA.</text>
</comment>
<dbReference type="InterPro" id="IPR023799">
    <property type="entry name" value="RbfA_dom_sf"/>
</dbReference>
<keyword evidence="2" id="KW-0963">Cytoplasm</keyword>
<dbReference type="STRING" id="797473.HMPREF9080_02771"/>
<evidence type="ECO:0000313" key="3">
    <source>
        <dbReference type="EMBL" id="EHM50582.1"/>
    </source>
</evidence>
<evidence type="ECO:0000313" key="4">
    <source>
        <dbReference type="Proteomes" id="UP000004750"/>
    </source>
</evidence>
<keyword evidence="1 2" id="KW-0690">Ribosome biogenesis</keyword>
<reference evidence="3 4" key="1">
    <citation type="submission" date="2011-08" db="EMBL/GenBank/DDBJ databases">
        <authorList>
            <person name="Weinstock G."/>
            <person name="Sodergren E."/>
            <person name="Clifton S."/>
            <person name="Fulton L."/>
            <person name="Fulton B."/>
            <person name="Courtney L."/>
            <person name="Fronick C."/>
            <person name="Harrison M."/>
            <person name="Strong C."/>
            <person name="Farmer C."/>
            <person name="Delahaunty K."/>
            <person name="Markovic C."/>
            <person name="Hall O."/>
            <person name="Minx P."/>
            <person name="Tomlinson C."/>
            <person name="Mitreva M."/>
            <person name="Hou S."/>
            <person name="Chen J."/>
            <person name="Wollam A."/>
            <person name="Pepin K.H."/>
            <person name="Johnson M."/>
            <person name="Bhonagiri V."/>
            <person name="Zhang X."/>
            <person name="Suruliraj S."/>
            <person name="Warren W."/>
            <person name="Chinwalla A."/>
            <person name="Mardis E.R."/>
            <person name="Wilson R.K."/>
        </authorList>
    </citation>
    <scope>NUCLEOTIDE SEQUENCE [LARGE SCALE GENOMIC DNA]</scope>
    <source>
        <strain evidence="3 4">F0432</strain>
    </source>
</reference>
<comment type="subcellular location">
    <subcellularLocation>
        <location evidence="2">Cytoplasm</location>
    </subcellularLocation>
</comment>
<dbReference type="InterPro" id="IPR015946">
    <property type="entry name" value="KH_dom-like_a/b"/>
</dbReference>
<dbReference type="HOGENOM" id="CLU_089475_3_0_6"/>
<protein>
    <recommendedName>
        <fullName evidence="2">Ribosome-binding factor A</fullName>
    </recommendedName>
</protein>
<comment type="subunit">
    <text evidence="2">Monomer. Binds 30S ribosomal subunits, but not 50S ribosomal subunits or 70S ribosomes.</text>
</comment>
<dbReference type="GO" id="GO:0005829">
    <property type="term" value="C:cytosol"/>
    <property type="evidence" value="ECO:0007669"/>
    <property type="project" value="TreeGrafter"/>
</dbReference>
<comment type="similarity">
    <text evidence="2">Belongs to the RbfA family.</text>
</comment>
<dbReference type="GO" id="GO:0043024">
    <property type="term" value="F:ribosomal small subunit binding"/>
    <property type="evidence" value="ECO:0007669"/>
    <property type="project" value="TreeGrafter"/>
</dbReference>
<evidence type="ECO:0000256" key="2">
    <source>
        <dbReference type="HAMAP-Rule" id="MF_00003"/>
    </source>
</evidence>
<dbReference type="EMBL" id="AGCM01000178">
    <property type="protein sequence ID" value="EHM50582.1"/>
    <property type="molecule type" value="Genomic_DNA"/>
</dbReference>
<dbReference type="InterPro" id="IPR000238">
    <property type="entry name" value="RbfA"/>
</dbReference>
<dbReference type="Pfam" id="PF02033">
    <property type="entry name" value="RBFA"/>
    <property type="match status" value="1"/>
</dbReference>
<name>G9ZJ02_9GAMM</name>
<organism evidence="3 4">
    <name type="scientific">Cardiobacterium valvarum F0432</name>
    <dbReference type="NCBI Taxonomy" id="797473"/>
    <lineage>
        <taxon>Bacteria</taxon>
        <taxon>Pseudomonadati</taxon>
        <taxon>Pseudomonadota</taxon>
        <taxon>Gammaproteobacteria</taxon>
        <taxon>Cardiobacteriales</taxon>
        <taxon>Cardiobacteriaceae</taxon>
        <taxon>Cardiobacterium</taxon>
    </lineage>
</organism>
<evidence type="ECO:0000256" key="1">
    <source>
        <dbReference type="ARBA" id="ARBA00022517"/>
    </source>
</evidence>
<dbReference type="HAMAP" id="MF_00003">
    <property type="entry name" value="RbfA"/>
    <property type="match status" value="1"/>
</dbReference>
<comment type="caution">
    <text evidence="3">The sequence shown here is derived from an EMBL/GenBank/DDBJ whole genome shotgun (WGS) entry which is preliminary data.</text>
</comment>
<dbReference type="PANTHER" id="PTHR33515:SF1">
    <property type="entry name" value="RIBOSOME-BINDING FACTOR A, CHLOROPLASTIC-RELATED"/>
    <property type="match status" value="1"/>
</dbReference>
<dbReference type="Gene3D" id="3.30.300.20">
    <property type="match status" value="1"/>
</dbReference>
<accession>G9ZJ02</accession>
<dbReference type="SUPFAM" id="SSF89919">
    <property type="entry name" value="Ribosome-binding factor A, RbfA"/>
    <property type="match status" value="1"/>
</dbReference>
<sequence length="134" mass="15373">MMQHNKHGDRTRRIGEQIRRDLAPSLIAQLLNHPHASLLSITAVRVTRDLSFAKVYVTHVISDPDERQDLIRALNEHAGQFRHYLAQELTTRKVPELTFVYDESVEYGARMDNLLHDLVKDLPPAEEDDEALAP</sequence>
<dbReference type="GO" id="GO:0030490">
    <property type="term" value="P:maturation of SSU-rRNA"/>
    <property type="evidence" value="ECO:0007669"/>
    <property type="project" value="UniProtKB-UniRule"/>
</dbReference>
<gene>
    <name evidence="2" type="primary">rbfA</name>
    <name evidence="3" type="ORF">HMPREF9080_02771</name>
</gene>
<dbReference type="Proteomes" id="UP000004750">
    <property type="component" value="Unassembled WGS sequence"/>
</dbReference>
<dbReference type="NCBIfam" id="TIGR00082">
    <property type="entry name" value="rbfA"/>
    <property type="match status" value="1"/>
</dbReference>
<dbReference type="PANTHER" id="PTHR33515">
    <property type="entry name" value="RIBOSOME-BINDING FACTOR A, CHLOROPLASTIC-RELATED"/>
    <property type="match status" value="1"/>
</dbReference>